<dbReference type="InterPro" id="IPR011009">
    <property type="entry name" value="Kinase-like_dom_sf"/>
</dbReference>
<dbReference type="Pfam" id="PF01657">
    <property type="entry name" value="Stress-antifung"/>
    <property type="match status" value="2"/>
</dbReference>
<feature type="signal peptide" evidence="4">
    <location>
        <begin position="1"/>
        <end position="19"/>
    </location>
</feature>
<feature type="domain" description="Gnk2-homologous" evidence="5">
    <location>
        <begin position="132"/>
        <end position="239"/>
    </location>
</feature>
<dbReference type="PANTHER" id="PTHR32099:SF42">
    <property type="entry name" value="CYSTEINE-RICH RECEPTOR-LIKE PROTEIN KINASE 9-RELATED"/>
    <property type="match status" value="1"/>
</dbReference>
<evidence type="ECO:0000259" key="5">
    <source>
        <dbReference type="PROSITE" id="PS51473"/>
    </source>
</evidence>
<protein>
    <recommendedName>
        <fullName evidence="5">Gnk2-homologous domain-containing protein</fullName>
    </recommendedName>
</protein>
<dbReference type="InterPro" id="IPR038408">
    <property type="entry name" value="GNK2_sf"/>
</dbReference>
<dbReference type="SUPFAM" id="SSF56112">
    <property type="entry name" value="Protein kinase-like (PK-like)"/>
    <property type="match status" value="1"/>
</dbReference>
<dbReference type="CDD" id="cd23509">
    <property type="entry name" value="Gnk2-like"/>
    <property type="match status" value="2"/>
</dbReference>
<evidence type="ECO:0000256" key="1">
    <source>
        <dbReference type="ARBA" id="ARBA00022729"/>
    </source>
</evidence>
<dbReference type="InterPro" id="IPR002902">
    <property type="entry name" value="GNK2"/>
</dbReference>
<dbReference type="Proteomes" id="UP000593562">
    <property type="component" value="Unassembled WGS sequence"/>
</dbReference>
<dbReference type="EMBL" id="JAAARO010000021">
    <property type="protein sequence ID" value="KAF5728613.1"/>
    <property type="molecule type" value="Genomic_DNA"/>
</dbReference>
<organism evidence="6 7">
    <name type="scientific">Tripterygium wilfordii</name>
    <name type="common">Thunder God vine</name>
    <dbReference type="NCBI Taxonomy" id="458696"/>
    <lineage>
        <taxon>Eukaryota</taxon>
        <taxon>Viridiplantae</taxon>
        <taxon>Streptophyta</taxon>
        <taxon>Embryophyta</taxon>
        <taxon>Tracheophyta</taxon>
        <taxon>Spermatophyta</taxon>
        <taxon>Magnoliopsida</taxon>
        <taxon>eudicotyledons</taxon>
        <taxon>Gunneridae</taxon>
        <taxon>Pentapetalae</taxon>
        <taxon>rosids</taxon>
        <taxon>fabids</taxon>
        <taxon>Celastrales</taxon>
        <taxon>Celastraceae</taxon>
        <taxon>Tripterygium</taxon>
    </lineage>
</organism>
<sequence length="346" mass="38388">MTLVLLSLFVLLHSRAAEAAPTYSVHYCENNTLFTPNSAYQTNLDSLLASLSNNATISNGFYNTTAGQSPPDRVFGLFLCRGDVNASTCHECVTTASREILQRCPSQKESYIWFDECLLRYSNRSFFSRVSTVPGFNITDSKDVEDPDLFNQLLATVMNDLAAEVASDSSGKKFATDEKEFTSSQTLYSLVQCTPDLSEANCKTCLQTAIGSLPSCCTGKQGGRFLLPTCYIRFELYPFYQVNATDRPPSTNSKGKRKISSQVIIAIVVPILVSMVLVVVGIVFIRRRKARKNYNIAEEQNVGDEMTHIQSLQFDFDTIEAATNYFSDDNKIGRGGFGEVYKPLLL</sequence>
<dbReference type="Gene3D" id="3.30.200.20">
    <property type="entry name" value="Phosphorylase Kinase, domain 1"/>
    <property type="match status" value="1"/>
</dbReference>
<dbReference type="AlphaFoldDB" id="A0A7J7C3B9"/>
<keyword evidence="3" id="KW-0812">Transmembrane</keyword>
<dbReference type="PROSITE" id="PS51473">
    <property type="entry name" value="GNK2"/>
    <property type="match status" value="2"/>
</dbReference>
<keyword evidence="3" id="KW-1133">Transmembrane helix</keyword>
<feature type="domain" description="Gnk2-homologous" evidence="5">
    <location>
        <begin position="22"/>
        <end position="126"/>
    </location>
</feature>
<dbReference type="InParanoid" id="A0A7J7C3B9"/>
<evidence type="ECO:0000256" key="4">
    <source>
        <dbReference type="SAM" id="SignalP"/>
    </source>
</evidence>
<dbReference type="Gene3D" id="3.30.430.20">
    <property type="entry name" value="Gnk2 domain, C-X8-C-X2-C motif"/>
    <property type="match status" value="2"/>
</dbReference>
<reference evidence="6 7" key="1">
    <citation type="journal article" date="2020" name="Nat. Commun.">
        <title>Genome of Tripterygium wilfordii and identification of cytochrome P450 involved in triptolide biosynthesis.</title>
        <authorList>
            <person name="Tu L."/>
            <person name="Su P."/>
            <person name="Zhang Z."/>
            <person name="Gao L."/>
            <person name="Wang J."/>
            <person name="Hu T."/>
            <person name="Zhou J."/>
            <person name="Zhang Y."/>
            <person name="Zhao Y."/>
            <person name="Liu Y."/>
            <person name="Song Y."/>
            <person name="Tong Y."/>
            <person name="Lu Y."/>
            <person name="Yang J."/>
            <person name="Xu C."/>
            <person name="Jia M."/>
            <person name="Peters R.J."/>
            <person name="Huang L."/>
            <person name="Gao W."/>
        </authorList>
    </citation>
    <scope>NUCLEOTIDE SEQUENCE [LARGE SCALE GENOMIC DNA]</scope>
    <source>
        <strain evidence="7">cv. XIE 37</strain>
        <tissue evidence="6">Leaf</tissue>
    </source>
</reference>
<accession>A0A7J7C3B9</accession>
<keyword evidence="3" id="KW-0472">Membrane</keyword>
<gene>
    <name evidence="6" type="ORF">HS088_TW21G00761</name>
</gene>
<evidence type="ECO:0000256" key="3">
    <source>
        <dbReference type="SAM" id="Phobius"/>
    </source>
</evidence>
<evidence type="ECO:0000313" key="6">
    <source>
        <dbReference type="EMBL" id="KAF5728613.1"/>
    </source>
</evidence>
<keyword evidence="2" id="KW-0677">Repeat</keyword>
<feature type="chain" id="PRO_5029888342" description="Gnk2-homologous domain-containing protein" evidence="4">
    <location>
        <begin position="20"/>
        <end position="346"/>
    </location>
</feature>
<dbReference type="FunFam" id="3.30.430.20:FF:000003">
    <property type="entry name" value="Cysteine-rich RLK (RECEPTOR-like protein kinase) 10"/>
    <property type="match status" value="1"/>
</dbReference>
<dbReference type="PANTHER" id="PTHR32099">
    <property type="entry name" value="CYSTEINE-RICH REPEAT SECRETORY PROTEIN"/>
    <property type="match status" value="1"/>
</dbReference>
<proteinExistence type="predicted"/>
<keyword evidence="1 4" id="KW-0732">Signal</keyword>
<feature type="transmembrane region" description="Helical" evidence="3">
    <location>
        <begin position="263"/>
        <end position="285"/>
    </location>
</feature>
<keyword evidence="7" id="KW-1185">Reference proteome</keyword>
<evidence type="ECO:0000256" key="2">
    <source>
        <dbReference type="ARBA" id="ARBA00022737"/>
    </source>
</evidence>
<comment type="caution">
    <text evidence="6">The sequence shown here is derived from an EMBL/GenBank/DDBJ whole genome shotgun (WGS) entry which is preliminary data.</text>
</comment>
<dbReference type="FunFam" id="3.30.430.20:FF:000002">
    <property type="entry name" value="Cysteine-rich receptor-like protein kinase 10"/>
    <property type="match status" value="1"/>
</dbReference>
<name>A0A7J7C3B9_TRIWF</name>
<evidence type="ECO:0000313" key="7">
    <source>
        <dbReference type="Proteomes" id="UP000593562"/>
    </source>
</evidence>